<dbReference type="InterPro" id="IPR050963">
    <property type="entry name" value="Sirohydro_Cobaltochel/CbiX"/>
</dbReference>
<dbReference type="HOGENOM" id="CLU_056929_2_0_3"/>
<accession>B7K1B1</accession>
<protein>
    <submittedName>
        <fullName evidence="3">Cobalamin (Vitamin B12) biosynthesis CbiX protein</fullName>
    </submittedName>
</protein>
<dbReference type="Gene3D" id="3.40.50.1400">
    <property type="match status" value="2"/>
</dbReference>
<dbReference type="GO" id="GO:0046872">
    <property type="term" value="F:metal ion binding"/>
    <property type="evidence" value="ECO:0007669"/>
    <property type="project" value="UniProtKB-KW"/>
</dbReference>
<dbReference type="GO" id="GO:0016829">
    <property type="term" value="F:lyase activity"/>
    <property type="evidence" value="ECO:0007669"/>
    <property type="project" value="UniProtKB-KW"/>
</dbReference>
<dbReference type="PANTHER" id="PTHR33542:SF3">
    <property type="entry name" value="SIROHYDROCHLORIN FERROCHELATASE, CHLOROPLASTIC"/>
    <property type="match status" value="1"/>
</dbReference>
<dbReference type="KEGG" id="cyp:PCC8801_2287"/>
<gene>
    <name evidence="3" type="ordered locus">PCC8801_2287</name>
</gene>
<dbReference type="SUPFAM" id="SSF53800">
    <property type="entry name" value="Chelatase"/>
    <property type="match status" value="2"/>
</dbReference>
<organism evidence="3 4">
    <name type="scientific">Rippkaea orientalis (strain PCC 8801 / RF-1)</name>
    <name type="common">Cyanothece sp. (strain PCC 8801)</name>
    <dbReference type="NCBI Taxonomy" id="41431"/>
    <lineage>
        <taxon>Bacteria</taxon>
        <taxon>Bacillati</taxon>
        <taxon>Cyanobacteriota</taxon>
        <taxon>Cyanophyceae</taxon>
        <taxon>Oscillatoriophycideae</taxon>
        <taxon>Chroococcales</taxon>
        <taxon>Aphanothecaceae</taxon>
        <taxon>Rippkaea</taxon>
        <taxon>Rippkaea orientalis</taxon>
    </lineage>
</organism>
<dbReference type="InterPro" id="IPR002762">
    <property type="entry name" value="CbiX-like"/>
</dbReference>
<evidence type="ECO:0000313" key="3">
    <source>
        <dbReference type="EMBL" id="ACK66306.1"/>
    </source>
</evidence>
<dbReference type="eggNOG" id="COG2138">
    <property type="taxonomic scope" value="Bacteria"/>
</dbReference>
<dbReference type="Proteomes" id="UP000008204">
    <property type="component" value="Chromosome"/>
</dbReference>
<name>B7K1B1_RIPO1</name>
<evidence type="ECO:0000256" key="1">
    <source>
        <dbReference type="ARBA" id="ARBA00022723"/>
    </source>
</evidence>
<keyword evidence="2" id="KW-0456">Lyase</keyword>
<reference evidence="4" key="1">
    <citation type="journal article" date="2011" name="MBio">
        <title>Novel metabolic attributes of the genus Cyanothece, comprising a group of unicellular nitrogen-fixing Cyanobacteria.</title>
        <authorList>
            <person name="Bandyopadhyay A."/>
            <person name="Elvitigala T."/>
            <person name="Welsh E."/>
            <person name="Stockel J."/>
            <person name="Liberton M."/>
            <person name="Min H."/>
            <person name="Sherman L.A."/>
            <person name="Pakrasi H.B."/>
        </authorList>
    </citation>
    <scope>NUCLEOTIDE SEQUENCE [LARGE SCALE GENOMIC DNA]</scope>
    <source>
        <strain evidence="4">PCC 8801</strain>
    </source>
</reference>
<keyword evidence="1" id="KW-0479">Metal-binding</keyword>
<evidence type="ECO:0000256" key="2">
    <source>
        <dbReference type="ARBA" id="ARBA00023239"/>
    </source>
</evidence>
<dbReference type="CDD" id="cd03416">
    <property type="entry name" value="CbiX_SirB_N"/>
    <property type="match status" value="1"/>
</dbReference>
<proteinExistence type="predicted"/>
<dbReference type="OrthoDB" id="482456at2"/>
<sequence>MTSAYLLVTHGSRDRRPQIALENLAILVKQRLSVRTPIIIETASLELTPIPLAQKIEQLALKSKNLTIIPLFLLPGVHVREDIPKEIAIAQQNTGGGVTIKLAPYLGSYSRLPHLIARQFGEDLANGKILIGHGSRYPQGNQPLQDLATHLNALDAYWSVKPSLNDQFSTLIDQGKETITIVPYFLFAGGITQAIAQQVQQLQSTWPQVHLQYGQPLGATPELAQLIVEEIEND</sequence>
<dbReference type="PANTHER" id="PTHR33542">
    <property type="entry name" value="SIROHYDROCHLORIN FERROCHELATASE, CHLOROPLASTIC"/>
    <property type="match status" value="1"/>
</dbReference>
<dbReference type="STRING" id="41431.PCC8801_2287"/>
<dbReference type="EMBL" id="CP001287">
    <property type="protein sequence ID" value="ACK66306.1"/>
    <property type="molecule type" value="Genomic_DNA"/>
</dbReference>
<dbReference type="AlphaFoldDB" id="B7K1B1"/>
<keyword evidence="4" id="KW-1185">Reference proteome</keyword>
<evidence type="ECO:0000313" key="4">
    <source>
        <dbReference type="Proteomes" id="UP000008204"/>
    </source>
</evidence>
<dbReference type="Pfam" id="PF01903">
    <property type="entry name" value="CbiX"/>
    <property type="match status" value="2"/>
</dbReference>